<dbReference type="RefSeq" id="WP_191271860.1">
    <property type="nucleotide sequence ID" value="NZ_BNDS01000006.1"/>
</dbReference>
<dbReference type="Proteomes" id="UP000637074">
    <property type="component" value="Unassembled WGS sequence"/>
</dbReference>
<reference evidence="1 2" key="1">
    <citation type="journal article" date="2022" name="Int. J. Syst. Evol. Microbiol.">
        <title>Neobacillus kokaensis sp. nov., isolated from soil.</title>
        <authorList>
            <person name="Yuki K."/>
            <person name="Matsubara H."/>
            <person name="Yamaguchi S."/>
        </authorList>
    </citation>
    <scope>NUCLEOTIDE SEQUENCE [LARGE SCALE GENOMIC DNA]</scope>
    <source>
        <strain evidence="1 2">LOB 377</strain>
    </source>
</reference>
<dbReference type="InterPro" id="IPR023351">
    <property type="entry name" value="YppE-like_sf"/>
</dbReference>
<dbReference type="Pfam" id="PF08807">
    <property type="entry name" value="DUF1798"/>
    <property type="match status" value="1"/>
</dbReference>
<dbReference type="InterPro" id="IPR014913">
    <property type="entry name" value="YppE-like"/>
</dbReference>
<gene>
    <name evidence="1" type="ORF">AM1BK_17650</name>
</gene>
<dbReference type="Gene3D" id="1.20.120.440">
    <property type="entry name" value="YppE-like"/>
    <property type="match status" value="1"/>
</dbReference>
<proteinExistence type="predicted"/>
<comment type="caution">
    <text evidence="1">The sequence shown here is derived from an EMBL/GenBank/DDBJ whole genome shotgun (WGS) entry which is preliminary data.</text>
</comment>
<evidence type="ECO:0000313" key="1">
    <source>
        <dbReference type="EMBL" id="GHH98222.1"/>
    </source>
</evidence>
<evidence type="ECO:0008006" key="3">
    <source>
        <dbReference type="Google" id="ProtNLM"/>
    </source>
</evidence>
<dbReference type="SUPFAM" id="SSF140415">
    <property type="entry name" value="YppE-like"/>
    <property type="match status" value="1"/>
</dbReference>
<name>A0ABQ3N0M3_9BACI</name>
<sequence length="123" mass="14768">MNRTINELTEKLLEYNALFLKYYQQARETGEKKDFHHIIKPFVDEVESVKKEWKLLMKKRLSNSRHTHIYEKQVETTADHISTLAIQCFFAESSKTRFLNSQRTVEYVLREVLKEIKDMKKDA</sequence>
<keyword evidence="2" id="KW-1185">Reference proteome</keyword>
<evidence type="ECO:0000313" key="2">
    <source>
        <dbReference type="Proteomes" id="UP000637074"/>
    </source>
</evidence>
<organism evidence="1 2">
    <name type="scientific">Neobacillus kokaensis</name>
    <dbReference type="NCBI Taxonomy" id="2759023"/>
    <lineage>
        <taxon>Bacteria</taxon>
        <taxon>Bacillati</taxon>
        <taxon>Bacillota</taxon>
        <taxon>Bacilli</taxon>
        <taxon>Bacillales</taxon>
        <taxon>Bacillaceae</taxon>
        <taxon>Neobacillus</taxon>
    </lineage>
</organism>
<accession>A0ABQ3N0M3</accession>
<protein>
    <recommendedName>
        <fullName evidence="3">DUF1798 family protein</fullName>
    </recommendedName>
</protein>
<dbReference type="EMBL" id="BNDS01000006">
    <property type="protein sequence ID" value="GHH98222.1"/>
    <property type="molecule type" value="Genomic_DNA"/>
</dbReference>